<protein>
    <submittedName>
        <fullName evidence="1">Uncharacterized protein</fullName>
    </submittedName>
</protein>
<organism evidence="1 2">
    <name type="scientific">Blautia pseudococcoides</name>
    <dbReference type="NCBI Taxonomy" id="1796616"/>
    <lineage>
        <taxon>Bacteria</taxon>
        <taxon>Bacillati</taxon>
        <taxon>Bacillota</taxon>
        <taxon>Clostridia</taxon>
        <taxon>Lachnospirales</taxon>
        <taxon>Lachnospiraceae</taxon>
        <taxon>Blautia</taxon>
    </lineage>
</organism>
<evidence type="ECO:0000313" key="1">
    <source>
        <dbReference type="EMBL" id="ANU74824.1"/>
    </source>
</evidence>
<dbReference type="Proteomes" id="UP000092574">
    <property type="component" value="Chromosome"/>
</dbReference>
<dbReference type="AlphaFoldDB" id="A0A1C7I7C5"/>
<reference evidence="1" key="1">
    <citation type="submission" date="2017-04" db="EMBL/GenBank/DDBJ databases">
        <title>Complete Genome Sequences of Twelve Strains of a Stable Defined Moderately Diverse Mouse Microbiota 2 (sDMDMm2).</title>
        <authorList>
            <person name="Uchimura Y."/>
            <person name="Wyss M."/>
            <person name="Brugiroux S."/>
            <person name="Limenitakis J.P."/>
            <person name="Stecher B."/>
            <person name="McCoy K.D."/>
            <person name="Macpherson A.J."/>
        </authorList>
    </citation>
    <scope>NUCLEOTIDE SEQUENCE</scope>
    <source>
        <strain evidence="1">YL58</strain>
    </source>
</reference>
<evidence type="ECO:0000313" key="2">
    <source>
        <dbReference type="Proteomes" id="UP000092574"/>
    </source>
</evidence>
<accession>A0A1C7I7C5</accession>
<dbReference type="RefSeq" id="WP_065541048.1">
    <property type="nucleotide sequence ID" value="NZ_CP015405.2"/>
</dbReference>
<dbReference type="OrthoDB" id="9926072at2"/>
<dbReference type="KEGG" id="byl:A4V09_03045"/>
<dbReference type="EMBL" id="CP015405">
    <property type="protein sequence ID" value="ANU74824.1"/>
    <property type="molecule type" value="Genomic_DNA"/>
</dbReference>
<proteinExistence type="predicted"/>
<gene>
    <name evidence="1" type="ORF">A4V09_03045</name>
</gene>
<sequence length="153" mass="17678">MYNIKLFKGYEGKDFIGMSPEEVVKNMPNFEETFFLGENDEVRRDMSQDFIAYYDENNKSCVAIQFVYTEIDVCLNNVQLMRIPEDNLISEIKKLFPSEEIITDGENYMLVEKSLNIFVTEAAVGGVLVGQKGYFDFIKEELTEPGPSRLQRI</sequence>
<keyword evidence="2" id="KW-1185">Reference proteome</keyword>
<name>A0A1C7I7C5_9FIRM</name>